<organism evidence="3">
    <name type="scientific">uncultured Acetothermia bacterium</name>
    <dbReference type="NCBI Taxonomy" id="236499"/>
    <lineage>
        <taxon>Bacteria</taxon>
        <taxon>Candidatus Bipolaricaulota</taxon>
        <taxon>environmental samples</taxon>
    </lineage>
</organism>
<accession>H5SA10</accession>
<keyword evidence="2" id="KW-1133">Transmembrane helix</keyword>
<gene>
    <name evidence="3" type="ORF">HGMM_F04A11C14</name>
</gene>
<dbReference type="PANTHER" id="PTHR32309:SF31">
    <property type="entry name" value="CAPSULAR EXOPOLYSACCHARIDE FAMILY"/>
    <property type="match status" value="1"/>
</dbReference>
<reference evidence="3" key="2">
    <citation type="journal article" date="2012" name="PLoS ONE">
        <title>A Deeply Branching Thermophilic Bacterium with an Ancient Acetyl-CoA Pathway Dominates a Subsurface Ecosystem.</title>
        <authorList>
            <person name="Takami H."/>
            <person name="Noguchi H."/>
            <person name="Takaki Y."/>
            <person name="Uchiyama I."/>
            <person name="Toyoda A."/>
            <person name="Nishi S."/>
            <person name="Chee G.-J."/>
            <person name="Arai W."/>
            <person name="Nunoura T."/>
            <person name="Itoh T."/>
            <person name="Hattori M."/>
            <person name="Takai K."/>
        </authorList>
    </citation>
    <scope>NUCLEOTIDE SEQUENCE</scope>
</reference>
<sequence length="320" mass="36614">MAVERRWIFLVTVLVFLIGSTIYALRQPLEFETSALVRIKTPPLPHEFAVHLRWDEDFWRSPDLAVEVAKKIRISEEPEERWPVVSWLYTNLKIKETDGLVTLTLRGGFGQRAVRDTLAAYIDEAAKKMKSDVRSTIESESARLSALRQALEDHRQQVIQALTARVDERKALLQSQKETIEKELQEFLKSRIAQMRIGEQGATIEGWYYRNYVESLLRRLEEIERELDLLQSKGIAAVEGEYQHILALEERIESIAQAQVEAQQVLMSWEPVEVITPAQLPQGPVGPDRAQTILWGTGIGILLGLLVALFSPRRREPSKP</sequence>
<feature type="transmembrane region" description="Helical" evidence="2">
    <location>
        <begin position="292"/>
        <end position="310"/>
    </location>
</feature>
<protein>
    <recommendedName>
        <fullName evidence="4">Lipopolysaccharide biosynthesis protein</fullName>
    </recommendedName>
</protein>
<dbReference type="PANTHER" id="PTHR32309">
    <property type="entry name" value="TYROSINE-PROTEIN KINASE"/>
    <property type="match status" value="1"/>
</dbReference>
<evidence type="ECO:0008006" key="4">
    <source>
        <dbReference type="Google" id="ProtNLM"/>
    </source>
</evidence>
<evidence type="ECO:0000256" key="2">
    <source>
        <dbReference type="SAM" id="Phobius"/>
    </source>
</evidence>
<keyword evidence="2" id="KW-0472">Membrane</keyword>
<feature type="coiled-coil region" evidence="1">
    <location>
        <begin position="137"/>
        <end position="233"/>
    </location>
</feature>
<keyword evidence="1" id="KW-0175">Coiled coil</keyword>
<keyword evidence="2" id="KW-0812">Transmembrane</keyword>
<evidence type="ECO:0000313" key="3">
    <source>
        <dbReference type="EMBL" id="BAL52996.1"/>
    </source>
</evidence>
<name>H5SA10_9BACT</name>
<reference evidence="3" key="1">
    <citation type="journal article" date="2005" name="Environ. Microbiol.">
        <title>Genetic and functional properties of uncultivated thermophilic crenarchaeotes from a subsurface gold mine as revealed by analysis of genome fragments.</title>
        <authorList>
            <person name="Nunoura T."/>
            <person name="Hirayama H."/>
            <person name="Takami H."/>
            <person name="Oida H."/>
            <person name="Nishi S."/>
            <person name="Shimamura S."/>
            <person name="Suzuki Y."/>
            <person name="Inagaki F."/>
            <person name="Takai K."/>
            <person name="Nealson K.H."/>
            <person name="Horikoshi K."/>
        </authorList>
    </citation>
    <scope>NUCLEOTIDE SEQUENCE</scope>
</reference>
<dbReference type="AlphaFoldDB" id="H5SA10"/>
<dbReference type="InterPro" id="IPR050445">
    <property type="entry name" value="Bact_polysacc_biosynth/exp"/>
</dbReference>
<evidence type="ECO:0000256" key="1">
    <source>
        <dbReference type="SAM" id="Coils"/>
    </source>
</evidence>
<dbReference type="EMBL" id="AP011645">
    <property type="protein sequence ID" value="BAL52996.1"/>
    <property type="molecule type" value="Genomic_DNA"/>
</dbReference>
<proteinExistence type="predicted"/>